<evidence type="ECO:0000313" key="1">
    <source>
        <dbReference type="EMBL" id="GBO19628.1"/>
    </source>
</evidence>
<proteinExistence type="predicted"/>
<accession>A0A4Y2V4W3</accession>
<name>A0A4Y2V4W3_ARAVE</name>
<dbReference type="EMBL" id="BGPR01043096">
    <property type="protein sequence ID" value="GBO19628.1"/>
    <property type="molecule type" value="Genomic_DNA"/>
</dbReference>
<keyword evidence="2" id="KW-1185">Reference proteome</keyword>
<evidence type="ECO:0000313" key="2">
    <source>
        <dbReference type="Proteomes" id="UP000499080"/>
    </source>
</evidence>
<comment type="caution">
    <text evidence="1">The sequence shown here is derived from an EMBL/GenBank/DDBJ whole genome shotgun (WGS) entry which is preliminary data.</text>
</comment>
<reference evidence="1 2" key="1">
    <citation type="journal article" date="2019" name="Sci. Rep.">
        <title>Orb-weaving spider Araneus ventricosus genome elucidates the spidroin gene catalogue.</title>
        <authorList>
            <person name="Kono N."/>
            <person name="Nakamura H."/>
            <person name="Ohtoshi R."/>
            <person name="Moran D.A.P."/>
            <person name="Shinohara A."/>
            <person name="Yoshida Y."/>
            <person name="Fujiwara M."/>
            <person name="Mori M."/>
            <person name="Tomita M."/>
            <person name="Arakawa K."/>
        </authorList>
    </citation>
    <scope>NUCLEOTIDE SEQUENCE [LARGE SCALE GENOMIC DNA]</scope>
</reference>
<organism evidence="1 2">
    <name type="scientific">Araneus ventricosus</name>
    <name type="common">Orbweaver spider</name>
    <name type="synonym">Epeira ventricosa</name>
    <dbReference type="NCBI Taxonomy" id="182803"/>
    <lineage>
        <taxon>Eukaryota</taxon>
        <taxon>Metazoa</taxon>
        <taxon>Ecdysozoa</taxon>
        <taxon>Arthropoda</taxon>
        <taxon>Chelicerata</taxon>
        <taxon>Arachnida</taxon>
        <taxon>Araneae</taxon>
        <taxon>Araneomorphae</taxon>
        <taxon>Entelegynae</taxon>
        <taxon>Araneoidea</taxon>
        <taxon>Araneidae</taxon>
        <taxon>Araneus</taxon>
    </lineage>
</organism>
<gene>
    <name evidence="1" type="ORF">AVEN_173242_1</name>
</gene>
<protein>
    <submittedName>
        <fullName evidence="1">Uncharacterized protein</fullName>
    </submittedName>
</protein>
<dbReference type="Proteomes" id="UP000499080">
    <property type="component" value="Unassembled WGS sequence"/>
</dbReference>
<sequence>MVTRSNDVVNSLECVNFHSEVFEYPSVDTECDSETHCRDLSTSLELVVDLPRQAEIECRCACTTIRLDIPSIAQWHGRKITPMSKRRGYSMRLI</sequence>
<dbReference type="AlphaFoldDB" id="A0A4Y2V4W3"/>